<accession>A0AAU9JNN8</accession>
<feature type="domain" description="RING-type" evidence="3">
    <location>
        <begin position="237"/>
        <end position="272"/>
    </location>
</feature>
<dbReference type="PANTHER" id="PTHR22696:SF1">
    <property type="entry name" value="E3 UBIQUITIN-PROTEIN LIGASE RNF26"/>
    <property type="match status" value="1"/>
</dbReference>
<keyword evidence="2" id="KW-0812">Transmembrane</keyword>
<dbReference type="GO" id="GO:0008270">
    <property type="term" value="F:zinc ion binding"/>
    <property type="evidence" value="ECO:0007669"/>
    <property type="project" value="UniProtKB-KW"/>
</dbReference>
<dbReference type="SUPFAM" id="SSF57850">
    <property type="entry name" value="RING/U-box"/>
    <property type="match status" value="1"/>
</dbReference>
<gene>
    <name evidence="4" type="ORF">BSTOLATCC_MIC44531</name>
</gene>
<dbReference type="InterPro" id="IPR013083">
    <property type="entry name" value="Znf_RING/FYVE/PHD"/>
</dbReference>
<comment type="caution">
    <text evidence="4">The sequence shown here is derived from an EMBL/GenBank/DDBJ whole genome shotgun (WGS) entry which is preliminary data.</text>
</comment>
<dbReference type="Pfam" id="PF13920">
    <property type="entry name" value="zf-C3HC4_3"/>
    <property type="match status" value="1"/>
</dbReference>
<dbReference type="InterPro" id="IPR001841">
    <property type="entry name" value="Znf_RING"/>
</dbReference>
<dbReference type="GO" id="GO:0061630">
    <property type="term" value="F:ubiquitin protein ligase activity"/>
    <property type="evidence" value="ECO:0007669"/>
    <property type="project" value="TreeGrafter"/>
</dbReference>
<feature type="transmembrane region" description="Helical" evidence="2">
    <location>
        <begin position="6"/>
        <end position="27"/>
    </location>
</feature>
<evidence type="ECO:0000313" key="4">
    <source>
        <dbReference type="EMBL" id="CAG9327911.1"/>
    </source>
</evidence>
<dbReference type="AlphaFoldDB" id="A0AAU9JNN8"/>
<dbReference type="GO" id="GO:0016567">
    <property type="term" value="P:protein ubiquitination"/>
    <property type="evidence" value="ECO:0007669"/>
    <property type="project" value="TreeGrafter"/>
</dbReference>
<dbReference type="Proteomes" id="UP001162131">
    <property type="component" value="Unassembled WGS sequence"/>
</dbReference>
<evidence type="ECO:0000313" key="5">
    <source>
        <dbReference type="Proteomes" id="UP001162131"/>
    </source>
</evidence>
<evidence type="ECO:0000256" key="1">
    <source>
        <dbReference type="PROSITE-ProRule" id="PRU00175"/>
    </source>
</evidence>
<evidence type="ECO:0000259" key="3">
    <source>
        <dbReference type="PROSITE" id="PS50089"/>
    </source>
</evidence>
<dbReference type="GO" id="GO:0006511">
    <property type="term" value="P:ubiquitin-dependent protein catabolic process"/>
    <property type="evidence" value="ECO:0007669"/>
    <property type="project" value="TreeGrafter"/>
</dbReference>
<proteinExistence type="predicted"/>
<dbReference type="PANTHER" id="PTHR22696">
    <property type="entry name" value="E3 UBIQUITIN-PROTEIN LIGASE RNF26"/>
    <property type="match status" value="1"/>
</dbReference>
<dbReference type="EMBL" id="CAJZBQ010000044">
    <property type="protein sequence ID" value="CAG9327911.1"/>
    <property type="molecule type" value="Genomic_DNA"/>
</dbReference>
<keyword evidence="1" id="KW-0863">Zinc-finger</keyword>
<keyword evidence="1" id="KW-0862">Zinc</keyword>
<evidence type="ECO:0000256" key="2">
    <source>
        <dbReference type="SAM" id="Phobius"/>
    </source>
</evidence>
<name>A0AAU9JNN8_9CILI</name>
<dbReference type="PROSITE" id="PS50089">
    <property type="entry name" value="ZF_RING_2"/>
    <property type="match status" value="1"/>
</dbReference>
<keyword evidence="1" id="KW-0479">Metal-binding</keyword>
<dbReference type="Gene3D" id="3.30.40.10">
    <property type="entry name" value="Zinc/RING finger domain, C3HC4 (zinc finger)"/>
    <property type="match status" value="1"/>
</dbReference>
<protein>
    <recommendedName>
        <fullName evidence="3">RING-type domain-containing protein</fullName>
    </recommendedName>
</protein>
<keyword evidence="2" id="KW-0472">Membrane</keyword>
<keyword evidence="2" id="KW-1133">Transmembrane helix</keyword>
<sequence length="286" mass="32866">MRTSDKIFYAIAGIATIVVTSIFAVKLSKYRELLNLKETTIEDFKKRSSKSKNDLVCISGIVRQKNSFKSKFDQTYGDIVYSRIVEKGLKKKSIITGGLFTLLDKKSQIDVKAGSYTKIYINPIYTKTEPFLSLLTSWMSTSDYFKTTTEKVIACDSAIVVIGKASQNIITADYIGHTKGIILKRILKKLRFITLVTLVLWSAWLSDAWRITREKWTEWKRKRYNKKFGEIPDRYKCIICFENNRDTIIEPCKHMCLCSGCNINLANCPVCRVLIRGVTRIYPIDE</sequence>
<keyword evidence="5" id="KW-1185">Reference proteome</keyword>
<organism evidence="4 5">
    <name type="scientific">Blepharisma stoltei</name>
    <dbReference type="NCBI Taxonomy" id="1481888"/>
    <lineage>
        <taxon>Eukaryota</taxon>
        <taxon>Sar</taxon>
        <taxon>Alveolata</taxon>
        <taxon>Ciliophora</taxon>
        <taxon>Postciliodesmatophora</taxon>
        <taxon>Heterotrichea</taxon>
        <taxon>Heterotrichida</taxon>
        <taxon>Blepharismidae</taxon>
        <taxon>Blepharisma</taxon>
    </lineage>
</organism>
<reference evidence="4" key="1">
    <citation type="submission" date="2021-09" db="EMBL/GenBank/DDBJ databases">
        <authorList>
            <consortium name="AG Swart"/>
            <person name="Singh M."/>
            <person name="Singh A."/>
            <person name="Seah K."/>
            <person name="Emmerich C."/>
        </authorList>
    </citation>
    <scope>NUCLEOTIDE SEQUENCE</scope>
    <source>
        <strain evidence="4">ATCC30299</strain>
    </source>
</reference>